<evidence type="ECO:0000256" key="4">
    <source>
        <dbReference type="SAM" id="SignalP"/>
    </source>
</evidence>
<evidence type="ECO:0000256" key="1">
    <source>
        <dbReference type="ARBA" id="ARBA00010838"/>
    </source>
</evidence>
<dbReference type="PRINTS" id="PR00131">
    <property type="entry name" value="GLHYDRLASE1"/>
</dbReference>
<dbReference type="InterPro" id="IPR017853">
    <property type="entry name" value="GH"/>
</dbReference>
<dbReference type="Proteomes" id="UP000316621">
    <property type="component" value="Chromosome 2"/>
</dbReference>
<dbReference type="FunFam" id="3.20.20.80:FF:000020">
    <property type="entry name" value="Beta-glucosidase 12"/>
    <property type="match status" value="1"/>
</dbReference>
<dbReference type="Pfam" id="PF00232">
    <property type="entry name" value="Glyco_hydro_1"/>
    <property type="match status" value="1"/>
</dbReference>
<dbReference type="GO" id="GO:0005975">
    <property type="term" value="P:carbohydrate metabolic process"/>
    <property type="evidence" value="ECO:0007669"/>
    <property type="project" value="InterPro"/>
</dbReference>
<name>A0A4Y7IRZ1_PAPSO</name>
<gene>
    <name evidence="5" type="ORF">C5167_018634</name>
</gene>
<organism evidence="5 6">
    <name type="scientific">Papaver somniferum</name>
    <name type="common">Opium poppy</name>
    <dbReference type="NCBI Taxonomy" id="3469"/>
    <lineage>
        <taxon>Eukaryota</taxon>
        <taxon>Viridiplantae</taxon>
        <taxon>Streptophyta</taxon>
        <taxon>Embryophyta</taxon>
        <taxon>Tracheophyta</taxon>
        <taxon>Spermatophyta</taxon>
        <taxon>Magnoliopsida</taxon>
        <taxon>Ranunculales</taxon>
        <taxon>Papaveraceae</taxon>
        <taxon>Papaveroideae</taxon>
        <taxon>Papaver</taxon>
    </lineage>
</organism>
<keyword evidence="2" id="KW-0378">Hydrolase</keyword>
<evidence type="ECO:0000256" key="3">
    <source>
        <dbReference type="RuleBase" id="RU003690"/>
    </source>
</evidence>
<dbReference type="PANTHER" id="PTHR10353:SF29">
    <property type="entry name" value="BETA-GLUCOSIDASE 11"/>
    <property type="match status" value="1"/>
</dbReference>
<keyword evidence="6" id="KW-1185">Reference proteome</keyword>
<sequence>MARANHHLVSMILSFFLSSAALQFNSIHCVTTLDRNSFPPEFGIGFSTSAYQVEGAAHEDGRGLSIWDTFCSIPGKIVGGGTGDAAADVYHRYKEDVQILKDLGTNLYRFSISWSRLFPRGSTRHGQVNPKSVQYYNNLINELIQNGIEPMVTIFHWDVPQVLEDEYGGFRSKRILDDYSEFADFCFKEFGDRVKKWVTVNEPSIFATHGYQNGINAPGRCSPNFGNCTEGDSAREPYIVSHNLLLAHTRAVKIYRSKYEKMQKGSIGISLHSDWYLPYSSSKLDADATQRVIDNTLGLFLDPIMSGDYPSSVKRIVGDRLPVFTEQESIDINGSFDFIGVNHYVTVYVMDNSTALPPSESSDYPTPDDPQLPDTFAITTSRKDGTEIGPSEGGVTYWRAYPRGLKLLLNYIKTKYRNPPVYVTEIGYVALDEGQPLENILNDTDRIQFIEDSLRYTLESMSEGADVRGLLLWSYIDNFEWDSGYPFRLGLYYVNYTDMQRIPKASAFWFRDAMNLKLRKKTTIMDPPLQFGRLPYTSRSSSS</sequence>
<dbReference type="Gene3D" id="3.20.20.80">
    <property type="entry name" value="Glycosidases"/>
    <property type="match status" value="1"/>
</dbReference>
<reference evidence="5 6" key="1">
    <citation type="journal article" date="2018" name="Science">
        <title>The opium poppy genome and morphinan production.</title>
        <authorList>
            <person name="Guo L."/>
            <person name="Winzer T."/>
            <person name="Yang X."/>
            <person name="Li Y."/>
            <person name="Ning Z."/>
            <person name="He Z."/>
            <person name="Teodor R."/>
            <person name="Lu Y."/>
            <person name="Bowser T.A."/>
            <person name="Graham I.A."/>
            <person name="Ye K."/>
        </authorList>
    </citation>
    <scope>NUCLEOTIDE SEQUENCE [LARGE SCALE GENOMIC DNA]</scope>
    <source>
        <strain evidence="6">cv. HN1</strain>
        <tissue evidence="5">Leaves</tissue>
    </source>
</reference>
<evidence type="ECO:0000313" key="6">
    <source>
        <dbReference type="Proteomes" id="UP000316621"/>
    </source>
</evidence>
<keyword evidence="4" id="KW-0732">Signal</keyword>
<dbReference type="OrthoDB" id="65569at2759"/>
<accession>A0A4Y7IRZ1</accession>
<proteinExistence type="inferred from homology"/>
<dbReference type="AlphaFoldDB" id="A0A4Y7IRZ1"/>
<evidence type="ECO:0008006" key="7">
    <source>
        <dbReference type="Google" id="ProtNLM"/>
    </source>
</evidence>
<dbReference type="PANTHER" id="PTHR10353">
    <property type="entry name" value="GLYCOSYL HYDROLASE"/>
    <property type="match status" value="1"/>
</dbReference>
<evidence type="ECO:0000313" key="5">
    <source>
        <dbReference type="EMBL" id="RZC50205.1"/>
    </source>
</evidence>
<evidence type="ECO:0000256" key="2">
    <source>
        <dbReference type="ARBA" id="ARBA00022801"/>
    </source>
</evidence>
<dbReference type="OMA" id="HANTSFE"/>
<dbReference type="EMBL" id="CM010716">
    <property type="protein sequence ID" value="RZC50205.1"/>
    <property type="molecule type" value="Genomic_DNA"/>
</dbReference>
<dbReference type="Gramene" id="RZC50205">
    <property type="protein sequence ID" value="RZC50205"/>
    <property type="gene ID" value="C5167_018634"/>
</dbReference>
<dbReference type="InterPro" id="IPR001360">
    <property type="entry name" value="Glyco_hydro_1"/>
</dbReference>
<feature type="chain" id="PRO_5021359155" description="Beta-glucosidase" evidence="4">
    <location>
        <begin position="22"/>
        <end position="543"/>
    </location>
</feature>
<protein>
    <recommendedName>
        <fullName evidence="7">Beta-glucosidase</fullName>
    </recommendedName>
</protein>
<feature type="signal peptide" evidence="4">
    <location>
        <begin position="1"/>
        <end position="21"/>
    </location>
</feature>
<comment type="similarity">
    <text evidence="1 3">Belongs to the glycosyl hydrolase 1 family.</text>
</comment>
<dbReference type="GO" id="GO:0008422">
    <property type="term" value="F:beta-glucosidase activity"/>
    <property type="evidence" value="ECO:0007669"/>
    <property type="project" value="TreeGrafter"/>
</dbReference>
<dbReference type="SUPFAM" id="SSF51445">
    <property type="entry name" value="(Trans)glycosidases"/>
    <property type="match status" value="1"/>
</dbReference>